<gene>
    <name evidence="10" type="primary">NCL1_20152</name>
    <name evidence="10" type="ORF">TNIN_470031</name>
</gene>
<dbReference type="PANTHER" id="PTHR24241">
    <property type="entry name" value="NEUROPEPTIDE RECEPTOR-RELATED G-PROTEIN COUPLED RECEPTOR"/>
    <property type="match status" value="1"/>
</dbReference>
<dbReference type="Proteomes" id="UP000886998">
    <property type="component" value="Unassembled WGS sequence"/>
</dbReference>
<evidence type="ECO:0000256" key="8">
    <source>
        <dbReference type="SAM" id="Phobius"/>
    </source>
</evidence>
<sequence length="297" mass="33786">MTDTKWKEVNDGNVYVSERHLPRRKSSRVPPVPPVRELQLLSYTLPQNGVQHFLSAGRLRRPFVHHHFLLLTHPLGNIQEVKGFGGQQTTKANVTTDLTQEPHYRRRLCLRRSDIAHMERARARTLRMTIIIVLAFFWCWTPYVVMVLWYLFDPVSAEKVDSRVQSSLFMFAVSNSCVNPLVYGSYVLNFKQVFTKCCCKGPTPITVSMSHTQITTPAKKTPFGEAIHRDVSVHLNMNGKGTYPVLLKDVEGIDHAFPTADLRRFPYSNSCGKLCAKDICVPNTSQKVEVVIHSLGH</sequence>
<dbReference type="EMBL" id="BMAV01017005">
    <property type="protein sequence ID" value="GFY68333.1"/>
    <property type="molecule type" value="Genomic_DNA"/>
</dbReference>
<dbReference type="PANTHER" id="PTHR24241:SF190">
    <property type="entry name" value="CARDIOACCELERATORY PEPTIDE RECEPTOR-LIKE PROTEIN"/>
    <property type="match status" value="1"/>
</dbReference>
<dbReference type="Pfam" id="PF00001">
    <property type="entry name" value="7tm_1"/>
    <property type="match status" value="1"/>
</dbReference>
<evidence type="ECO:0000313" key="11">
    <source>
        <dbReference type="Proteomes" id="UP000886998"/>
    </source>
</evidence>
<feature type="transmembrane region" description="Helical" evidence="8">
    <location>
        <begin position="164"/>
        <end position="186"/>
    </location>
</feature>
<feature type="domain" description="G-protein coupled receptors family 1 profile" evidence="9">
    <location>
        <begin position="110"/>
        <end position="183"/>
    </location>
</feature>
<dbReference type="GO" id="GO:0032870">
    <property type="term" value="P:cellular response to hormone stimulus"/>
    <property type="evidence" value="ECO:0007669"/>
    <property type="project" value="TreeGrafter"/>
</dbReference>
<dbReference type="OrthoDB" id="6422738at2759"/>
<accession>A0A8X6Y9T4</accession>
<evidence type="ECO:0000256" key="4">
    <source>
        <dbReference type="ARBA" id="ARBA00022692"/>
    </source>
</evidence>
<evidence type="ECO:0000256" key="7">
    <source>
        <dbReference type="ARBA" id="ARBA00023170"/>
    </source>
</evidence>
<comment type="caution">
    <text evidence="10">The sequence shown here is derived from an EMBL/GenBank/DDBJ whole genome shotgun (WGS) entry which is preliminary data.</text>
</comment>
<keyword evidence="7 10" id="KW-0675">Receptor</keyword>
<keyword evidence="5 8" id="KW-1133">Transmembrane helix</keyword>
<keyword evidence="4 8" id="KW-0812">Transmembrane</keyword>
<keyword evidence="11" id="KW-1185">Reference proteome</keyword>
<organism evidence="10 11">
    <name type="scientific">Trichonephila inaurata madagascariensis</name>
    <dbReference type="NCBI Taxonomy" id="2747483"/>
    <lineage>
        <taxon>Eukaryota</taxon>
        <taxon>Metazoa</taxon>
        <taxon>Ecdysozoa</taxon>
        <taxon>Arthropoda</taxon>
        <taxon>Chelicerata</taxon>
        <taxon>Arachnida</taxon>
        <taxon>Araneae</taxon>
        <taxon>Araneomorphae</taxon>
        <taxon>Entelegynae</taxon>
        <taxon>Araneoidea</taxon>
        <taxon>Nephilidae</taxon>
        <taxon>Trichonephila</taxon>
        <taxon>Trichonephila inaurata</taxon>
    </lineage>
</organism>
<evidence type="ECO:0000256" key="6">
    <source>
        <dbReference type="ARBA" id="ARBA00023136"/>
    </source>
</evidence>
<dbReference type="GO" id="GO:0004930">
    <property type="term" value="F:G protein-coupled receptor activity"/>
    <property type="evidence" value="ECO:0007669"/>
    <property type="project" value="InterPro"/>
</dbReference>
<name>A0A8X6Y9T4_9ARAC</name>
<dbReference type="AlphaFoldDB" id="A0A8X6Y9T4"/>
<comment type="similarity">
    <text evidence="2">Belongs to the G-protein coupled receptor 1 family.</text>
</comment>
<evidence type="ECO:0000256" key="1">
    <source>
        <dbReference type="ARBA" id="ARBA00004651"/>
    </source>
</evidence>
<reference evidence="10" key="1">
    <citation type="submission" date="2020-08" db="EMBL/GenBank/DDBJ databases">
        <title>Multicomponent nature underlies the extraordinary mechanical properties of spider dragline silk.</title>
        <authorList>
            <person name="Kono N."/>
            <person name="Nakamura H."/>
            <person name="Mori M."/>
            <person name="Yoshida Y."/>
            <person name="Ohtoshi R."/>
            <person name="Malay A.D."/>
            <person name="Moran D.A.P."/>
            <person name="Tomita M."/>
            <person name="Numata K."/>
            <person name="Arakawa K."/>
        </authorList>
    </citation>
    <scope>NUCLEOTIDE SEQUENCE</scope>
</reference>
<dbReference type="GO" id="GO:0042277">
    <property type="term" value="F:peptide binding"/>
    <property type="evidence" value="ECO:0007669"/>
    <property type="project" value="TreeGrafter"/>
</dbReference>
<evidence type="ECO:0000256" key="2">
    <source>
        <dbReference type="ARBA" id="ARBA00010663"/>
    </source>
</evidence>
<evidence type="ECO:0000259" key="9">
    <source>
        <dbReference type="PROSITE" id="PS50262"/>
    </source>
</evidence>
<dbReference type="InterPro" id="IPR000276">
    <property type="entry name" value="GPCR_Rhodpsn"/>
</dbReference>
<evidence type="ECO:0000313" key="10">
    <source>
        <dbReference type="EMBL" id="GFY68333.1"/>
    </source>
</evidence>
<dbReference type="GO" id="GO:0005886">
    <property type="term" value="C:plasma membrane"/>
    <property type="evidence" value="ECO:0007669"/>
    <property type="project" value="UniProtKB-SubCell"/>
</dbReference>
<proteinExistence type="inferred from homology"/>
<evidence type="ECO:0000256" key="3">
    <source>
        <dbReference type="ARBA" id="ARBA00022475"/>
    </source>
</evidence>
<comment type="subcellular location">
    <subcellularLocation>
        <location evidence="1">Cell membrane</location>
        <topology evidence="1">Multi-pass membrane protein</topology>
    </subcellularLocation>
</comment>
<dbReference type="Gene3D" id="1.20.1070.10">
    <property type="entry name" value="Rhodopsin 7-helix transmembrane proteins"/>
    <property type="match status" value="1"/>
</dbReference>
<dbReference type="InterPro" id="IPR017452">
    <property type="entry name" value="GPCR_Rhodpsn_7TM"/>
</dbReference>
<dbReference type="PRINTS" id="PR00237">
    <property type="entry name" value="GPCRRHODOPSN"/>
</dbReference>
<keyword evidence="3" id="KW-1003">Cell membrane</keyword>
<keyword evidence="6 8" id="KW-0472">Membrane</keyword>
<protein>
    <submittedName>
        <fullName evidence="10">Gonadotropin-releasing hormone II receptor</fullName>
    </submittedName>
</protein>
<dbReference type="SUPFAM" id="SSF81321">
    <property type="entry name" value="Family A G protein-coupled receptor-like"/>
    <property type="match status" value="1"/>
</dbReference>
<dbReference type="PROSITE" id="PS50262">
    <property type="entry name" value="G_PROTEIN_RECEP_F1_2"/>
    <property type="match status" value="1"/>
</dbReference>
<evidence type="ECO:0000256" key="5">
    <source>
        <dbReference type="ARBA" id="ARBA00022989"/>
    </source>
</evidence>
<feature type="transmembrane region" description="Helical" evidence="8">
    <location>
        <begin position="128"/>
        <end position="152"/>
    </location>
</feature>